<name>A0AAV4AU68_9GAST</name>
<keyword evidence="1" id="KW-0862">Zinc</keyword>
<feature type="region of interest" description="Disordered" evidence="2">
    <location>
        <begin position="1307"/>
        <end position="1431"/>
    </location>
</feature>
<feature type="compositionally biased region" description="Basic and acidic residues" evidence="2">
    <location>
        <begin position="1261"/>
        <end position="1278"/>
    </location>
</feature>
<feature type="region of interest" description="Disordered" evidence="2">
    <location>
        <begin position="329"/>
        <end position="352"/>
    </location>
</feature>
<dbReference type="Proteomes" id="UP000735302">
    <property type="component" value="Unassembled WGS sequence"/>
</dbReference>
<keyword evidence="5" id="KW-1185">Reference proteome</keyword>
<dbReference type="InterPro" id="IPR013087">
    <property type="entry name" value="Znf_C2H2_type"/>
</dbReference>
<feature type="region of interest" description="Disordered" evidence="2">
    <location>
        <begin position="261"/>
        <end position="291"/>
    </location>
</feature>
<feature type="region of interest" description="Disordered" evidence="2">
    <location>
        <begin position="678"/>
        <end position="775"/>
    </location>
</feature>
<protein>
    <recommendedName>
        <fullName evidence="3">C2H2-type domain-containing protein</fullName>
    </recommendedName>
</protein>
<feature type="domain" description="C2H2-type" evidence="3">
    <location>
        <begin position="802"/>
        <end position="830"/>
    </location>
</feature>
<feature type="compositionally biased region" description="Polar residues" evidence="2">
    <location>
        <begin position="1062"/>
        <end position="1071"/>
    </location>
</feature>
<feature type="compositionally biased region" description="Basic and acidic residues" evidence="2">
    <location>
        <begin position="990"/>
        <end position="1001"/>
    </location>
</feature>
<sequence>MSSNDNSYQVTGKVCPPSLPMSMMMTSGEWSGSVSLGALKSLLIEHPAHEARHSLPDSLCALVSQAQVLLSTDKRSLVSSVVSLPYYFCNFCDHHTDSKALLLKHTAEKHIFQCSLCNFFSFTRCSLVQHQLKAHIDAEELLCMLSTKFMQLNPSQLQKRLQSEGLLAPSNALQRHDGIDGLSGQVSSASSYHEDNFLLFPDSRLPSATRDTDFVHSMPHSGLHSHSCLEPEIPSFSGIVSDRTDSLPHFLDVSSSRVSRRDENGACKDKSRSKDCETHPSSSSLVDSPGISRFTDPSLYCESIPGRDSCDQAMRRTLLKDLSPALRSPLSTEVLQKQNESSEKGSDIESNPCGSFLLRKSTQYQRCHHPDIGSRHSSPETPAATASVGVQEEADPSNFLIDSKQVQNESEEKNVSQSAQAKSERSVKPAEAFLEEKQCHKSKSFDILRGLLIGETRTKPKAAAAKNTSEEKQRAGIFLHQSSTSKTMHGLLIDTIRVSASSESNTAQPKRASDMSLKELLTQPSPPCSFEPSKQKDPKRHYVAPSVLICNFCNFKCDSKSLHRTHVDKCRRRVHPCGNTSSFRAETSAHTTQSESSSAFAVRPDLEDSDSDVVEMDSGSRGVDASVSSALMSTAKSSLIRDSCVASEMLRTMSQTYSNSRLLPSQTSSFAIGHEASRKARLVSRSQENTSPQTLASKKASLMEPNRSRRSNKFRERYDNYLSDEDANGEPASSKDFRSSKKRQRDEDDADYVCDIDTGESSSEESDISSSDSVDEVRRRSRSCKKAKFVNGVKNALLGNVLTCLHCSYSYDHKPTIRKHLRIGHPNCVPFATASLNNGKNTIVYFCQGFDGKCSFVSSKGAEILAHIKLCYMEMLDNFIVKHQPDFSPVLCSMGIASKLIDSSPSTFYCLRCEYSKHSLQPMVGHIAENHKQSVAGVLHVTLGNSQPKHTQVFMMCVTCKSDISANQWTFHTCRLQNKKWVENRACSSHERNASGRRLDQESTSNRDFTTEHSKSFLKAPGITSGAAEAVTFCRNVAAGVKDDSFKVKDEISQNDEVKSKASLTDSSNDESVGITDDSEDGVRIMATRESQSPETRNVCVISSCFSVTEASASQLPAVTPTPKTMIQSKPSLKNPTTLSKQSSDSPDSCLGNSDSISQASPFDSSTATASKHPLQASSTKEKSETVSSTSVLHDLLVSNPPDLSSTRALTLLQSLLSGPKAALNPSTLGELPKNPVSSASPAMGRHTGMEQKPLVTSDHAFHEHSEHQSETNHERKGPTAGSNTEAGEIELCCSSAAIKMEIDTDTECERDAQDSQPAESVSESGHRGCTSLPNMSTLTLPTFIDPAKPATATPHLSPPTVIPTPPQLPAHLRPLSPSSPPPSISGHQPGGAPSLFPSASSEPLHPSPFTNLLRGLLSMSQQKDRENSDS</sequence>
<evidence type="ECO:0000256" key="1">
    <source>
        <dbReference type="PROSITE-ProRule" id="PRU00042"/>
    </source>
</evidence>
<feature type="compositionally biased region" description="Polar residues" evidence="2">
    <location>
        <begin position="684"/>
        <end position="696"/>
    </location>
</feature>
<evidence type="ECO:0000256" key="2">
    <source>
        <dbReference type="SAM" id="MobiDB-lite"/>
    </source>
</evidence>
<keyword evidence="1" id="KW-0863">Zinc-finger</keyword>
<feature type="compositionally biased region" description="Polar residues" evidence="2">
    <location>
        <begin position="329"/>
        <end position="339"/>
    </location>
</feature>
<keyword evidence="1" id="KW-0479">Metal-binding</keyword>
<evidence type="ECO:0000313" key="5">
    <source>
        <dbReference type="Proteomes" id="UP000735302"/>
    </source>
</evidence>
<accession>A0AAV4AU68</accession>
<feature type="compositionally biased region" description="Polar residues" evidence="2">
    <location>
        <begin position="581"/>
        <end position="599"/>
    </location>
</feature>
<feature type="region of interest" description="Disordered" evidence="2">
    <location>
        <begin position="1054"/>
        <end position="1082"/>
    </location>
</feature>
<feature type="compositionally biased region" description="Pro residues" evidence="2">
    <location>
        <begin position="1357"/>
        <end position="1369"/>
    </location>
</feature>
<feature type="region of interest" description="Disordered" evidence="2">
    <location>
        <begin position="1113"/>
        <end position="1186"/>
    </location>
</feature>
<feature type="compositionally biased region" description="Polar residues" evidence="2">
    <location>
        <begin position="1113"/>
        <end position="1170"/>
    </location>
</feature>
<feature type="compositionally biased region" description="Basic and acidic residues" evidence="2">
    <location>
        <begin position="368"/>
        <end position="378"/>
    </location>
</feature>
<dbReference type="PROSITE" id="PS00028">
    <property type="entry name" value="ZINC_FINGER_C2H2_1"/>
    <property type="match status" value="1"/>
</dbReference>
<feature type="compositionally biased region" description="Polar residues" evidence="2">
    <location>
        <begin position="1315"/>
        <end position="1324"/>
    </location>
</feature>
<organism evidence="4 5">
    <name type="scientific">Plakobranchus ocellatus</name>
    <dbReference type="NCBI Taxonomy" id="259542"/>
    <lineage>
        <taxon>Eukaryota</taxon>
        <taxon>Metazoa</taxon>
        <taxon>Spiralia</taxon>
        <taxon>Lophotrochozoa</taxon>
        <taxon>Mollusca</taxon>
        <taxon>Gastropoda</taxon>
        <taxon>Heterobranchia</taxon>
        <taxon>Euthyneura</taxon>
        <taxon>Panpulmonata</taxon>
        <taxon>Sacoglossa</taxon>
        <taxon>Placobranchoidea</taxon>
        <taxon>Plakobranchidae</taxon>
        <taxon>Plakobranchus</taxon>
    </lineage>
</organism>
<evidence type="ECO:0000313" key="4">
    <source>
        <dbReference type="EMBL" id="GFO10867.1"/>
    </source>
</evidence>
<dbReference type="EMBL" id="BLXT01004211">
    <property type="protein sequence ID" value="GFO10867.1"/>
    <property type="molecule type" value="Genomic_DNA"/>
</dbReference>
<reference evidence="4 5" key="1">
    <citation type="journal article" date="2021" name="Elife">
        <title>Chloroplast acquisition without the gene transfer in kleptoplastic sea slugs, Plakobranchus ocellatus.</title>
        <authorList>
            <person name="Maeda T."/>
            <person name="Takahashi S."/>
            <person name="Yoshida T."/>
            <person name="Shimamura S."/>
            <person name="Takaki Y."/>
            <person name="Nagai Y."/>
            <person name="Toyoda A."/>
            <person name="Suzuki Y."/>
            <person name="Arimoto A."/>
            <person name="Ishii H."/>
            <person name="Satoh N."/>
            <person name="Nishiyama T."/>
            <person name="Hasebe M."/>
            <person name="Maruyama T."/>
            <person name="Minagawa J."/>
            <person name="Obokata J."/>
            <person name="Shigenobu S."/>
        </authorList>
    </citation>
    <scope>NUCLEOTIDE SEQUENCE [LARGE SCALE GENOMIC DNA]</scope>
</reference>
<feature type="region of interest" description="Disordered" evidence="2">
    <location>
        <begin position="367"/>
        <end position="427"/>
    </location>
</feature>
<feature type="region of interest" description="Disordered" evidence="2">
    <location>
        <begin position="1261"/>
        <end position="1286"/>
    </location>
</feature>
<gene>
    <name evidence="4" type="ORF">PoB_003737200</name>
</gene>
<evidence type="ECO:0000259" key="3">
    <source>
        <dbReference type="PROSITE" id="PS50157"/>
    </source>
</evidence>
<feature type="region of interest" description="Disordered" evidence="2">
    <location>
        <begin position="1225"/>
        <end position="1247"/>
    </location>
</feature>
<comment type="caution">
    <text evidence="4">The sequence shown here is derived from an EMBL/GenBank/DDBJ whole genome shotgun (WGS) entry which is preliminary data.</text>
</comment>
<feature type="compositionally biased region" description="Basic and acidic residues" evidence="2">
    <location>
        <begin position="261"/>
        <end position="278"/>
    </location>
</feature>
<dbReference type="GO" id="GO:0008270">
    <property type="term" value="F:zinc ion binding"/>
    <property type="evidence" value="ECO:0007669"/>
    <property type="project" value="UniProtKB-KW"/>
</dbReference>
<dbReference type="PROSITE" id="PS50157">
    <property type="entry name" value="ZINC_FINGER_C2H2_2"/>
    <property type="match status" value="1"/>
</dbReference>
<feature type="compositionally biased region" description="Acidic residues" evidence="2">
    <location>
        <begin position="747"/>
        <end position="767"/>
    </location>
</feature>
<dbReference type="SMART" id="SM00355">
    <property type="entry name" value="ZnF_C2H2"/>
    <property type="match status" value="5"/>
</dbReference>
<proteinExistence type="predicted"/>
<feature type="region of interest" description="Disordered" evidence="2">
    <location>
        <begin position="990"/>
        <end position="1014"/>
    </location>
</feature>
<feature type="region of interest" description="Disordered" evidence="2">
    <location>
        <begin position="581"/>
        <end position="625"/>
    </location>
</feature>
<feature type="compositionally biased region" description="Polar residues" evidence="2">
    <location>
        <begin position="1332"/>
        <end position="1341"/>
    </location>
</feature>